<comment type="caution">
    <text evidence="7">The sequence shown here is derived from an EMBL/GenBank/DDBJ whole genome shotgun (WGS) entry which is preliminary data.</text>
</comment>
<proteinExistence type="inferred from homology"/>
<dbReference type="RefSeq" id="WP_012654916.1">
    <property type="nucleotide sequence ID" value="NZ_JWJH01000041.1"/>
</dbReference>
<dbReference type="PANTHER" id="PTHR30011">
    <property type="entry name" value="ALKANESULFONATE MONOOXYGENASE-RELATED"/>
    <property type="match status" value="1"/>
</dbReference>
<evidence type="ECO:0000256" key="2">
    <source>
        <dbReference type="ARBA" id="ARBA00022643"/>
    </source>
</evidence>
<name>A0ABR5CKH8_9HYPH</name>
<keyword evidence="4 7" id="KW-0503">Monooxygenase</keyword>
<keyword evidence="2" id="KW-0288">FMN</keyword>
<reference evidence="7 8" key="1">
    <citation type="submission" date="2015-03" db="EMBL/GenBank/DDBJ databases">
        <title>Draft Genome Sequences of Agrobacterium nepotum Strain 39/7T (= CFBP 7436T = LMG 26435T) and Agrobacterium sp. Strain KFB 330 (= CFBP 8308 = LMG 28674).</title>
        <authorList>
            <person name="Kuzmanovic N."/>
            <person name="Pulawska J."/>
            <person name="Obradovic A."/>
        </authorList>
    </citation>
    <scope>NUCLEOTIDE SEQUENCE [LARGE SCALE GENOMIC DNA]</scope>
    <source>
        <strain evidence="7 8">39/7</strain>
    </source>
</reference>
<dbReference type="PIRSF" id="PIRSF000337">
    <property type="entry name" value="NTA_MOA"/>
    <property type="match status" value="1"/>
</dbReference>
<comment type="similarity">
    <text evidence="5">Belongs to the NtaA/SnaA/DszA monooxygenase family.</text>
</comment>
<evidence type="ECO:0000256" key="5">
    <source>
        <dbReference type="ARBA" id="ARBA00033748"/>
    </source>
</evidence>
<dbReference type="Gene3D" id="3.20.20.30">
    <property type="entry name" value="Luciferase-like domain"/>
    <property type="match status" value="1"/>
</dbReference>
<evidence type="ECO:0000259" key="6">
    <source>
        <dbReference type="Pfam" id="PF00296"/>
    </source>
</evidence>
<gene>
    <name evidence="7" type="ORF">RS75_23795</name>
</gene>
<dbReference type="InterPro" id="IPR051260">
    <property type="entry name" value="Diverse_substr_monoxygenases"/>
</dbReference>
<organism evidence="7 8">
    <name type="scientific">Rhizobium nepotum 39/7</name>
    <dbReference type="NCBI Taxonomy" id="1368418"/>
    <lineage>
        <taxon>Bacteria</taxon>
        <taxon>Pseudomonadati</taxon>
        <taxon>Pseudomonadota</taxon>
        <taxon>Alphaproteobacteria</taxon>
        <taxon>Hyphomicrobiales</taxon>
        <taxon>Rhizobiaceae</taxon>
        <taxon>Rhizobium/Agrobacterium group</taxon>
        <taxon>Rhizobium</taxon>
    </lineage>
</organism>
<dbReference type="InterPro" id="IPR011251">
    <property type="entry name" value="Luciferase-like_dom"/>
</dbReference>
<feature type="domain" description="Luciferase-like" evidence="6">
    <location>
        <begin position="21"/>
        <end position="381"/>
    </location>
</feature>
<keyword evidence="8" id="KW-1185">Reference proteome</keyword>
<dbReference type="InterPro" id="IPR016215">
    <property type="entry name" value="NTA_MOA"/>
</dbReference>
<keyword evidence="3" id="KW-0560">Oxidoreductase</keyword>
<sequence>MSLHLSLFLAPAGCHHAGWRVPTDRKVGALDVPRILDLARQAEAAKLDMIFMADKLSIDDIYGASFARAVEHRALEWPDPFAVLSALSAITRHIGLAGTVSSSFASPFAAARTIATLDHLSAGRAGFNVVTSTSEGEARNFGATLPSHAERYARANAFIPALRTLWDSWADNALAPEADIYAHGERIAYADIETPWFSVKGPLTVHRPPQGHPVAIQAGGSSAFVEAAARHADVIFASEKPTLEAGVSYARSLRDKVEAVGRPRNSLKILPGLQPIIGATRAQAEEKQRFLQDHLDPLATLTHLSNTMNYDWAQHDLSDPVPDIANKLDRRERFAPIIDEARGLGLSVRDFAIWFGRKGFSLVGTADDVADHIIRWYQAGAVDGFVIMPPSVPDSAQDFFDEVVPRLQDRGVFRKDYGEETLRERFGLPRPDLLR</sequence>
<evidence type="ECO:0000313" key="7">
    <source>
        <dbReference type="EMBL" id="KJF65327.1"/>
    </source>
</evidence>
<keyword evidence="1" id="KW-0285">Flavoprotein</keyword>
<evidence type="ECO:0000313" key="8">
    <source>
        <dbReference type="Proteomes" id="UP000052068"/>
    </source>
</evidence>
<evidence type="ECO:0000256" key="4">
    <source>
        <dbReference type="ARBA" id="ARBA00023033"/>
    </source>
</evidence>
<dbReference type="SUPFAM" id="SSF51679">
    <property type="entry name" value="Bacterial luciferase-like"/>
    <property type="match status" value="1"/>
</dbReference>
<dbReference type="InterPro" id="IPR036661">
    <property type="entry name" value="Luciferase-like_sf"/>
</dbReference>
<dbReference type="Proteomes" id="UP000052068">
    <property type="component" value="Unassembled WGS sequence"/>
</dbReference>
<dbReference type="PANTHER" id="PTHR30011:SF16">
    <property type="entry name" value="C2H2 FINGER DOMAIN TRANSCRIPTION FACTOR (EUROFUNG)-RELATED"/>
    <property type="match status" value="1"/>
</dbReference>
<dbReference type="EMBL" id="JWJH01000041">
    <property type="protein sequence ID" value="KJF65327.1"/>
    <property type="molecule type" value="Genomic_DNA"/>
</dbReference>
<dbReference type="GO" id="GO:0004497">
    <property type="term" value="F:monooxygenase activity"/>
    <property type="evidence" value="ECO:0007669"/>
    <property type="project" value="UniProtKB-KW"/>
</dbReference>
<evidence type="ECO:0000256" key="1">
    <source>
        <dbReference type="ARBA" id="ARBA00022630"/>
    </source>
</evidence>
<protein>
    <submittedName>
        <fullName evidence="7">Nitrilotriacetate monooxygenase</fullName>
    </submittedName>
</protein>
<dbReference type="NCBIfam" id="TIGR03860">
    <property type="entry name" value="FMN_nitrolo"/>
    <property type="match status" value="1"/>
</dbReference>
<evidence type="ECO:0000256" key="3">
    <source>
        <dbReference type="ARBA" id="ARBA00023002"/>
    </source>
</evidence>
<dbReference type="Pfam" id="PF00296">
    <property type="entry name" value="Bac_luciferase"/>
    <property type="match status" value="1"/>
</dbReference>
<accession>A0ABR5CKH8</accession>